<dbReference type="AlphaFoldDB" id="A0A147BBG8"/>
<organism evidence="1">
    <name type="scientific">Ixodes ricinus</name>
    <name type="common">Common tick</name>
    <name type="synonym">Acarus ricinus</name>
    <dbReference type="NCBI Taxonomy" id="34613"/>
    <lineage>
        <taxon>Eukaryota</taxon>
        <taxon>Metazoa</taxon>
        <taxon>Ecdysozoa</taxon>
        <taxon>Arthropoda</taxon>
        <taxon>Chelicerata</taxon>
        <taxon>Arachnida</taxon>
        <taxon>Acari</taxon>
        <taxon>Parasitiformes</taxon>
        <taxon>Ixodida</taxon>
        <taxon>Ixodoidea</taxon>
        <taxon>Ixodidae</taxon>
        <taxon>Ixodinae</taxon>
        <taxon>Ixodes</taxon>
    </lineage>
</organism>
<accession>A0A147BBG8</accession>
<reference evidence="1" key="1">
    <citation type="journal article" date="2018" name="PLoS Negl. Trop. Dis.">
        <title>Sialome diversity of ticks revealed by RNAseq of single tick salivary glands.</title>
        <authorList>
            <person name="Perner J."/>
            <person name="Kropackova S."/>
            <person name="Kopacek P."/>
            <person name="Ribeiro J.M."/>
        </authorList>
    </citation>
    <scope>NUCLEOTIDE SEQUENCE</scope>
    <source>
        <strain evidence="1">Siblings of single egg batch collected in Ceske Budejovice</strain>
        <tissue evidence="1">Salivary glands</tissue>
    </source>
</reference>
<sequence>MYQHRCERSARSCTLFARTCGNASRCSARAIKRGKTSARHFGELLATRCCRCALLWFLLLTPQPRWQVRLSV</sequence>
<proteinExistence type="predicted"/>
<protein>
    <submittedName>
        <fullName evidence="1">Uncharacterized protein</fullName>
    </submittedName>
</protein>
<dbReference type="EMBL" id="GEGO01007689">
    <property type="protein sequence ID" value="JAR87715.1"/>
    <property type="molecule type" value="Transcribed_RNA"/>
</dbReference>
<name>A0A147BBG8_IXORI</name>
<evidence type="ECO:0000313" key="1">
    <source>
        <dbReference type="EMBL" id="JAR87715.1"/>
    </source>
</evidence>